<keyword evidence="1" id="KW-0812">Transmembrane</keyword>
<keyword evidence="3" id="KW-1185">Reference proteome</keyword>
<proteinExistence type="predicted"/>
<accession>A0A1H3TRT5</accession>
<keyword evidence="1" id="KW-0472">Membrane</keyword>
<name>A0A1H3TRT5_9MICO</name>
<organism evidence="2 3">
    <name type="scientific">Herbiconiux ginsengi</name>
    <dbReference type="NCBI Taxonomy" id="381665"/>
    <lineage>
        <taxon>Bacteria</taxon>
        <taxon>Bacillati</taxon>
        <taxon>Actinomycetota</taxon>
        <taxon>Actinomycetes</taxon>
        <taxon>Micrococcales</taxon>
        <taxon>Microbacteriaceae</taxon>
        <taxon>Herbiconiux</taxon>
    </lineage>
</organism>
<evidence type="ECO:0000313" key="2">
    <source>
        <dbReference type="EMBL" id="SDZ52727.1"/>
    </source>
</evidence>
<evidence type="ECO:0000313" key="3">
    <source>
        <dbReference type="Proteomes" id="UP000198891"/>
    </source>
</evidence>
<feature type="transmembrane region" description="Helical" evidence="1">
    <location>
        <begin position="58"/>
        <end position="79"/>
    </location>
</feature>
<gene>
    <name evidence="2" type="ORF">SAMN05216554_4427</name>
</gene>
<reference evidence="2 3" key="1">
    <citation type="submission" date="2016-10" db="EMBL/GenBank/DDBJ databases">
        <authorList>
            <person name="de Groot N.N."/>
        </authorList>
    </citation>
    <scope>NUCLEOTIDE SEQUENCE [LARGE SCALE GENOMIC DNA]</scope>
    <source>
        <strain evidence="2 3">CGMCC 4.3491</strain>
    </source>
</reference>
<feature type="transmembrane region" description="Helical" evidence="1">
    <location>
        <begin position="6"/>
        <end position="21"/>
    </location>
</feature>
<feature type="transmembrane region" description="Helical" evidence="1">
    <location>
        <begin position="28"/>
        <end position="52"/>
    </location>
</feature>
<dbReference type="EMBL" id="FNPZ01000007">
    <property type="protein sequence ID" value="SDZ52727.1"/>
    <property type="molecule type" value="Genomic_DNA"/>
</dbReference>
<evidence type="ECO:0008006" key="4">
    <source>
        <dbReference type="Google" id="ProtNLM"/>
    </source>
</evidence>
<dbReference type="RefSeq" id="WP_092557914.1">
    <property type="nucleotide sequence ID" value="NZ_FNPZ01000007.1"/>
</dbReference>
<dbReference type="OrthoDB" id="5121696at2"/>
<dbReference type="AlphaFoldDB" id="A0A1H3TRT5"/>
<evidence type="ECO:0000256" key="1">
    <source>
        <dbReference type="SAM" id="Phobius"/>
    </source>
</evidence>
<keyword evidence="1" id="KW-1133">Transmembrane helix</keyword>
<dbReference type="STRING" id="381665.SAMN05216554_4427"/>
<dbReference type="Proteomes" id="UP000198891">
    <property type="component" value="Unassembled WGS sequence"/>
</dbReference>
<protein>
    <recommendedName>
        <fullName evidence="4">Integral membrane protein</fullName>
    </recommendedName>
</protein>
<sequence>MELLFITLGGVILGLGARYFLPNRDRHGVVLVPAIGAVVSAVVWVGLTWLGWAWDGGWIWAVTLVVTAAVVVIADLLIGRTRKQHDQRRLEALLSRHIPVAG</sequence>